<keyword evidence="1" id="KW-0472">Membrane</keyword>
<dbReference type="PANTHER" id="PTHR48090:SF7">
    <property type="entry name" value="RFBJ PROTEIN"/>
    <property type="match status" value="1"/>
</dbReference>
<dbReference type="AlphaFoldDB" id="A0A178M6M8"/>
<dbReference type="Proteomes" id="UP000078287">
    <property type="component" value="Unassembled WGS sequence"/>
</dbReference>
<accession>A0A178M6M8</accession>
<feature type="transmembrane region" description="Helical" evidence="1">
    <location>
        <begin position="279"/>
        <end position="296"/>
    </location>
</feature>
<dbReference type="PANTHER" id="PTHR48090">
    <property type="entry name" value="UNDECAPRENYL-PHOSPHATE 4-DEOXY-4-FORMAMIDO-L-ARABINOSE TRANSFERASE-RELATED"/>
    <property type="match status" value="1"/>
</dbReference>
<dbReference type="STRING" id="1707952.A6A03_17505"/>
<feature type="domain" description="Glycosyltransferase 2-like" evidence="2">
    <location>
        <begin position="23"/>
        <end position="177"/>
    </location>
</feature>
<evidence type="ECO:0000313" key="3">
    <source>
        <dbReference type="EMBL" id="OAN43887.1"/>
    </source>
</evidence>
<sequence>MQPMQISSQAMPEAVRDYPFTVSVIIPAYNEAHGIAGVIERVRAVLPAAEIIVVDDCSRDETAAVAQAAGARVIRHPVNRGNGAAVKTGIRRARGEVVLLMDADGQMDPRYIPDLLGGIADGYDMVVGARTRDTQGDSVFRRWGNRALDALGSYLVETEVRDLTSGYRAMRRDVIMEFINLLPNRYSYPTTSTLALLKAGYHVGYVPVMGQRRQGGQSGQKLLRNGIRFGLIILRIVSLFAPLRVYFPVAISMQVLALLSFLISFFITDPLRFHIPNSAVGLFVGSIIIFMFGLNAEQVAALRFQRPPRIAEEE</sequence>
<dbReference type="OrthoDB" id="9810303at2"/>
<keyword evidence="1" id="KW-0812">Transmembrane</keyword>
<dbReference type="GO" id="GO:0016740">
    <property type="term" value="F:transferase activity"/>
    <property type="evidence" value="ECO:0007669"/>
    <property type="project" value="UniProtKB-KW"/>
</dbReference>
<name>A0A178M6M8_9CHLR</name>
<keyword evidence="1" id="KW-1133">Transmembrane helix</keyword>
<evidence type="ECO:0000259" key="2">
    <source>
        <dbReference type="Pfam" id="PF00535"/>
    </source>
</evidence>
<protein>
    <submittedName>
        <fullName evidence="3">Glycosyl transferase</fullName>
    </submittedName>
</protein>
<dbReference type="FunFam" id="3.90.550.10:FF:000455">
    <property type="entry name" value="Glycosyl transferase family 2"/>
    <property type="match status" value="1"/>
</dbReference>
<dbReference type="InterPro" id="IPR001173">
    <property type="entry name" value="Glyco_trans_2-like"/>
</dbReference>
<dbReference type="InterPro" id="IPR029044">
    <property type="entry name" value="Nucleotide-diphossugar_trans"/>
</dbReference>
<dbReference type="EMBL" id="LWQS01000072">
    <property type="protein sequence ID" value="OAN43887.1"/>
    <property type="molecule type" value="Genomic_DNA"/>
</dbReference>
<comment type="caution">
    <text evidence="3">The sequence shown here is derived from an EMBL/GenBank/DDBJ whole genome shotgun (WGS) entry which is preliminary data.</text>
</comment>
<proteinExistence type="predicted"/>
<dbReference type="InterPro" id="IPR050256">
    <property type="entry name" value="Glycosyltransferase_2"/>
</dbReference>
<evidence type="ECO:0000256" key="1">
    <source>
        <dbReference type="SAM" id="Phobius"/>
    </source>
</evidence>
<feature type="transmembrane region" description="Helical" evidence="1">
    <location>
        <begin position="247"/>
        <end position="267"/>
    </location>
</feature>
<keyword evidence="3" id="KW-0808">Transferase</keyword>
<dbReference type="SUPFAM" id="SSF53448">
    <property type="entry name" value="Nucleotide-diphospho-sugar transferases"/>
    <property type="match status" value="1"/>
</dbReference>
<gene>
    <name evidence="3" type="ORF">A6A03_17505</name>
</gene>
<dbReference type="Gene3D" id="3.90.550.10">
    <property type="entry name" value="Spore Coat Polysaccharide Biosynthesis Protein SpsA, Chain A"/>
    <property type="match status" value="1"/>
</dbReference>
<organism evidence="3 4">
    <name type="scientific">Chloroflexus islandicus</name>
    <dbReference type="NCBI Taxonomy" id="1707952"/>
    <lineage>
        <taxon>Bacteria</taxon>
        <taxon>Bacillati</taxon>
        <taxon>Chloroflexota</taxon>
        <taxon>Chloroflexia</taxon>
        <taxon>Chloroflexales</taxon>
        <taxon>Chloroflexineae</taxon>
        <taxon>Chloroflexaceae</taxon>
        <taxon>Chloroflexus</taxon>
    </lineage>
</organism>
<keyword evidence="4" id="KW-1185">Reference proteome</keyword>
<evidence type="ECO:0000313" key="4">
    <source>
        <dbReference type="Proteomes" id="UP000078287"/>
    </source>
</evidence>
<reference evidence="3 4" key="1">
    <citation type="submission" date="2016-04" db="EMBL/GenBank/DDBJ databases">
        <title>Chloroflexus islandicus sp. nov., a thermophilic filamentous anoxygenic phototrophic bacterium from geyser Strokkur (Iceland).</title>
        <authorList>
            <person name="Gaisin V.A."/>
            <person name="Kalashnikov A.M."/>
            <person name="Sukhacheva M.V."/>
            <person name="Grouzdev D.S."/>
            <person name="Ivanov T.M."/>
            <person name="Kuznetsov B."/>
            <person name="Gorlenko V.M."/>
        </authorList>
    </citation>
    <scope>NUCLEOTIDE SEQUENCE [LARGE SCALE GENOMIC DNA]</scope>
    <source>
        <strain evidence="4">isl-2</strain>
    </source>
</reference>
<dbReference type="Pfam" id="PF00535">
    <property type="entry name" value="Glycos_transf_2"/>
    <property type="match status" value="1"/>
</dbReference>
<dbReference type="CDD" id="cd04179">
    <property type="entry name" value="DPM_DPG-synthase_like"/>
    <property type="match status" value="1"/>
</dbReference>